<dbReference type="Proteomes" id="UP000321776">
    <property type="component" value="Unassembled WGS sequence"/>
</dbReference>
<organism evidence="2 3">
    <name type="scientific">Paraburkholderia azotifigens</name>
    <dbReference type="NCBI Taxonomy" id="2057004"/>
    <lineage>
        <taxon>Bacteria</taxon>
        <taxon>Pseudomonadati</taxon>
        <taxon>Pseudomonadota</taxon>
        <taxon>Betaproteobacteria</taxon>
        <taxon>Burkholderiales</taxon>
        <taxon>Burkholderiaceae</taxon>
        <taxon>Paraburkholderia</taxon>
    </lineage>
</organism>
<protein>
    <submittedName>
        <fullName evidence="2">Uncharacterized protein</fullName>
    </submittedName>
</protein>
<evidence type="ECO:0000256" key="1">
    <source>
        <dbReference type="SAM" id="MobiDB-lite"/>
    </source>
</evidence>
<dbReference type="AlphaFoldDB" id="A0A5C6VU61"/>
<dbReference type="EMBL" id="VOQS01000001">
    <property type="protein sequence ID" value="TXC88174.1"/>
    <property type="molecule type" value="Genomic_DNA"/>
</dbReference>
<evidence type="ECO:0000313" key="2">
    <source>
        <dbReference type="EMBL" id="TXC88174.1"/>
    </source>
</evidence>
<name>A0A5C6VU61_9BURK</name>
<reference evidence="2 3" key="1">
    <citation type="journal article" date="2018" name="Int. J. Syst. Evol. Microbiol.">
        <title>Paraburkholderia azotifigens sp. nov., a nitrogen-fixing bacterium isolated from paddy soil.</title>
        <authorList>
            <person name="Choi G.M."/>
            <person name="Im W.T."/>
        </authorList>
    </citation>
    <scope>NUCLEOTIDE SEQUENCE [LARGE SCALE GENOMIC DNA]</scope>
    <source>
        <strain evidence="2 3">NF 2-5-3</strain>
    </source>
</reference>
<accession>A0A5C6VU61</accession>
<proteinExistence type="predicted"/>
<evidence type="ECO:0000313" key="3">
    <source>
        <dbReference type="Proteomes" id="UP000321776"/>
    </source>
</evidence>
<sequence>MSCATPILPSSPLGHVPEMPGHVAEIAGHDPETAGHVRPKYAPISLSLTSKGSMSGLWLLRLGVDSAI</sequence>
<feature type="region of interest" description="Disordered" evidence="1">
    <location>
        <begin position="1"/>
        <end position="23"/>
    </location>
</feature>
<gene>
    <name evidence="2" type="ORF">FRZ40_11610</name>
</gene>
<comment type="caution">
    <text evidence="2">The sequence shown here is derived from an EMBL/GenBank/DDBJ whole genome shotgun (WGS) entry which is preliminary data.</text>
</comment>